<dbReference type="InterPro" id="IPR000551">
    <property type="entry name" value="MerR-type_HTH_dom"/>
</dbReference>
<gene>
    <name evidence="3" type="ORF">C1C97_002245</name>
</gene>
<reference evidence="3 4" key="1">
    <citation type="submission" date="2018-10" db="EMBL/GenBank/DDBJ databases">
        <title>Kocuria tytouropygialis sp. nov., isolated from the uropygial gland of an American barn owl (Tyto furcata).</title>
        <authorList>
            <person name="Braun M.S."/>
            <person name="Wang E."/>
            <person name="Zimmermann S."/>
            <person name="Wagner H."/>
            <person name="Wink M."/>
        </authorList>
    </citation>
    <scope>NUCLEOTIDE SEQUENCE [LARGE SCALE GENOMIC DNA]</scope>
    <source>
        <strain evidence="3 4">442</strain>
    </source>
</reference>
<evidence type="ECO:0000256" key="1">
    <source>
        <dbReference type="SAM" id="MobiDB-lite"/>
    </source>
</evidence>
<dbReference type="Pfam" id="PF13411">
    <property type="entry name" value="MerR_1"/>
    <property type="match status" value="1"/>
</dbReference>
<dbReference type="PROSITE" id="PS50937">
    <property type="entry name" value="HTH_MERR_2"/>
    <property type="match status" value="1"/>
</dbReference>
<dbReference type="GO" id="GO:0006355">
    <property type="term" value="P:regulation of DNA-templated transcription"/>
    <property type="evidence" value="ECO:0007669"/>
    <property type="project" value="InterPro"/>
</dbReference>
<evidence type="ECO:0000259" key="2">
    <source>
        <dbReference type="PROSITE" id="PS50937"/>
    </source>
</evidence>
<dbReference type="InterPro" id="IPR009061">
    <property type="entry name" value="DNA-bd_dom_put_sf"/>
</dbReference>
<dbReference type="EMBL" id="PNJG02000001">
    <property type="protein sequence ID" value="RKQ36503.1"/>
    <property type="molecule type" value="Genomic_DNA"/>
</dbReference>
<feature type="compositionally biased region" description="Low complexity" evidence="1">
    <location>
        <begin position="172"/>
        <end position="184"/>
    </location>
</feature>
<feature type="compositionally biased region" description="Basic and acidic residues" evidence="1">
    <location>
        <begin position="185"/>
        <end position="198"/>
    </location>
</feature>
<dbReference type="Proteomes" id="UP000249516">
    <property type="component" value="Unassembled WGS sequence"/>
</dbReference>
<dbReference type="SUPFAM" id="SSF46955">
    <property type="entry name" value="Putative DNA-binding domain"/>
    <property type="match status" value="1"/>
</dbReference>
<organism evidence="3 4">
    <name type="scientific">Kocuria tytonis</name>
    <dbReference type="NCBI Taxonomy" id="2054280"/>
    <lineage>
        <taxon>Bacteria</taxon>
        <taxon>Bacillati</taxon>
        <taxon>Actinomycetota</taxon>
        <taxon>Actinomycetes</taxon>
        <taxon>Micrococcales</taxon>
        <taxon>Micrococcaceae</taxon>
        <taxon>Kocuria</taxon>
    </lineage>
</organism>
<dbReference type="AlphaFoldDB" id="A0A495A9Q9"/>
<accession>A0A495A9Q9</accession>
<evidence type="ECO:0000313" key="3">
    <source>
        <dbReference type="EMBL" id="RKQ36503.1"/>
    </source>
</evidence>
<proteinExistence type="predicted"/>
<dbReference type="RefSeq" id="WP_121029857.1">
    <property type="nucleotide sequence ID" value="NZ_PNJG02000001.1"/>
</dbReference>
<sequence length="239" mass="25969">MLLSKLAQTAGISAASIKYYRRERLLPAGTRITATRQDYGREHVERLQLIRVLREEAGASIPDLRELCRVIDDPQRPVVDALEIAQALATELTVNAGTATGRGDRPGPPEDPMVSDLLETLGWPDISSGPRDALAELLARWRRDGTPVSREVLLRYGRALDELARVDVHTLGEPGPKAAAPAGERVTEEKGAAENGEPSRDVVVARAVRGMVAYDRLTRILRALGHTSHSVLGAHTTGR</sequence>
<dbReference type="SMART" id="SM00422">
    <property type="entry name" value="HTH_MERR"/>
    <property type="match status" value="1"/>
</dbReference>
<feature type="domain" description="HTH merR-type" evidence="2">
    <location>
        <begin position="1"/>
        <end position="70"/>
    </location>
</feature>
<dbReference type="GO" id="GO:0003677">
    <property type="term" value="F:DNA binding"/>
    <property type="evidence" value="ECO:0007669"/>
    <property type="project" value="InterPro"/>
</dbReference>
<dbReference type="OrthoDB" id="5242095at2"/>
<evidence type="ECO:0000313" key="4">
    <source>
        <dbReference type="Proteomes" id="UP000249516"/>
    </source>
</evidence>
<dbReference type="Gene3D" id="1.10.1660.10">
    <property type="match status" value="1"/>
</dbReference>
<protein>
    <submittedName>
        <fullName evidence="3">MerR family transcriptional regulator</fullName>
    </submittedName>
</protein>
<comment type="caution">
    <text evidence="3">The sequence shown here is derived from an EMBL/GenBank/DDBJ whole genome shotgun (WGS) entry which is preliminary data.</text>
</comment>
<keyword evidence="4" id="KW-1185">Reference proteome</keyword>
<name>A0A495A9Q9_9MICC</name>
<feature type="region of interest" description="Disordered" evidence="1">
    <location>
        <begin position="171"/>
        <end position="198"/>
    </location>
</feature>